<evidence type="ECO:0000256" key="10">
    <source>
        <dbReference type="PROSITE-ProRule" id="PRU00283"/>
    </source>
</evidence>
<feature type="binding site" evidence="10">
    <location>
        <begin position="342"/>
        <end position="349"/>
    </location>
    <ligand>
        <name>ATP</name>
        <dbReference type="ChEBI" id="CHEBI:30616"/>
    </ligand>
</feature>
<protein>
    <recommendedName>
        <fullName evidence="11">Kinesin-like protein</fullName>
    </recommendedName>
</protein>
<evidence type="ECO:0000256" key="12">
    <source>
        <dbReference type="SAM" id="MobiDB-lite"/>
    </source>
</evidence>
<feature type="domain" description="Kinesin motor" evidence="13">
    <location>
        <begin position="252"/>
        <end position="584"/>
    </location>
</feature>
<evidence type="ECO:0000256" key="1">
    <source>
        <dbReference type="ARBA" id="ARBA00004647"/>
    </source>
</evidence>
<dbReference type="InterPro" id="IPR019821">
    <property type="entry name" value="Kinesin_motor_CS"/>
</dbReference>
<dbReference type="InterPro" id="IPR027640">
    <property type="entry name" value="Kinesin-like_fam"/>
</dbReference>
<keyword evidence="6 10" id="KW-0067">ATP-binding</keyword>
<keyword evidence="15" id="KW-1185">Reference proteome</keyword>
<evidence type="ECO:0000256" key="9">
    <source>
        <dbReference type="ARBA" id="ARBA00061030"/>
    </source>
</evidence>
<feature type="non-terminal residue" evidence="14">
    <location>
        <position position="1"/>
    </location>
</feature>
<evidence type="ECO:0000256" key="6">
    <source>
        <dbReference type="ARBA" id="ARBA00022840"/>
    </source>
</evidence>
<dbReference type="Gene3D" id="3.40.850.10">
    <property type="entry name" value="Kinesin motor domain"/>
    <property type="match status" value="1"/>
</dbReference>
<sequence length="702" mass="80647">AAVARLYTTSVPLYLRRRLLGLITPEHRLHPRRISFSVSPDPNQRVSMFSSFENDRHGVREAVESRSEVRKMLLDALIWIWLIAKSMFFRIPAFVQLNPPKDDGGKMFPYLIDERESKRLSRNTSPKRSLANDDRAGDTISRFGQNVYTPRYQNSRSPVPSPPKSPTSKKPPKIKRESMFDYKSEAARKVELIARGREERRQKQADERAIRDQMSHMEQNNPHWEFEQMINEYKSTLDFRPLRENDAVIENQITVCVRKRPLNEKEISRRELDVVSVPTKNQLVVHEPKQKVDLTKYLENQHFRFDYVFDESCTNDLVYKFTARPLVKTIFEGGMATCFAYGQTGSGKTHTMGGEFRGKQQNFKNGIYGLVAQDVFRYLTHPKYAKMNYSVSASFFEIYGKLVFDLLAKKQRLRVLEDGKQQVQVVGLTEKVVNKVDHVFELIQKGSLERTSGQTSANSNSSRSHAVFQIILRRSGSRQIEGKFSLIDLAGNERGADNSKSNRQTRIEGADINKSLLALKECIRALGRKGAHLPFRGSKLTQVLRDSFIGEKSRTCMIALISPGNYSVDHSLNTLRYADRVKELIANDSLEMEGSDEMPMALQEDDNSEETYDVDEEMLKAEEKRLQISSLEWELRESQRHVIQSCVNFHDMACDLYNSSDSNGFDRLHYAKKWRNLLNEIVDIQKGALIKASEFVNAIEGS</sequence>
<dbReference type="GO" id="GO:0005524">
    <property type="term" value="F:ATP binding"/>
    <property type="evidence" value="ECO:0007669"/>
    <property type="project" value="UniProtKB-UniRule"/>
</dbReference>
<evidence type="ECO:0000256" key="7">
    <source>
        <dbReference type="ARBA" id="ARBA00023175"/>
    </source>
</evidence>
<proteinExistence type="inferred from homology"/>
<evidence type="ECO:0000313" key="15">
    <source>
        <dbReference type="Proteomes" id="UP000410492"/>
    </source>
</evidence>
<dbReference type="CDD" id="cd01367">
    <property type="entry name" value="KISc_KIF2_like"/>
    <property type="match status" value="1"/>
</dbReference>
<dbReference type="InterPro" id="IPR036961">
    <property type="entry name" value="Kinesin_motor_dom_sf"/>
</dbReference>
<name>A0A653C4F4_CALMS</name>
<evidence type="ECO:0000256" key="8">
    <source>
        <dbReference type="ARBA" id="ARBA00023212"/>
    </source>
</evidence>
<dbReference type="FunFam" id="3.40.850.10:FF:000012">
    <property type="entry name" value="Kinesin-like protein"/>
    <property type="match status" value="1"/>
</dbReference>
<dbReference type="PROSITE" id="PS50067">
    <property type="entry name" value="KINESIN_MOTOR_2"/>
    <property type="match status" value="1"/>
</dbReference>
<dbReference type="SMART" id="SM00129">
    <property type="entry name" value="KISc"/>
    <property type="match status" value="1"/>
</dbReference>
<dbReference type="Pfam" id="PF00225">
    <property type="entry name" value="Kinesin"/>
    <property type="match status" value="1"/>
</dbReference>
<keyword evidence="5" id="KW-0159">Chromosome partition</keyword>
<evidence type="ECO:0000256" key="4">
    <source>
        <dbReference type="ARBA" id="ARBA00022741"/>
    </source>
</evidence>
<dbReference type="GO" id="GO:0008017">
    <property type="term" value="F:microtubule binding"/>
    <property type="evidence" value="ECO:0007669"/>
    <property type="project" value="InterPro"/>
</dbReference>
<dbReference type="PRINTS" id="PR00380">
    <property type="entry name" value="KINESINHEAVY"/>
</dbReference>
<keyword evidence="2" id="KW-0963">Cytoplasm</keyword>
<evidence type="ECO:0000256" key="5">
    <source>
        <dbReference type="ARBA" id="ARBA00022829"/>
    </source>
</evidence>
<keyword evidence="3 11" id="KW-0493">Microtubule</keyword>
<reference evidence="14 15" key="1">
    <citation type="submission" date="2019-01" db="EMBL/GenBank/DDBJ databases">
        <authorList>
            <person name="Sayadi A."/>
        </authorList>
    </citation>
    <scope>NUCLEOTIDE SEQUENCE [LARGE SCALE GENOMIC DNA]</scope>
</reference>
<dbReference type="InterPro" id="IPR001752">
    <property type="entry name" value="Kinesin_motor_dom"/>
</dbReference>
<evidence type="ECO:0000256" key="11">
    <source>
        <dbReference type="RuleBase" id="RU000394"/>
    </source>
</evidence>
<evidence type="ECO:0000313" key="14">
    <source>
        <dbReference type="EMBL" id="VEN42798.1"/>
    </source>
</evidence>
<keyword evidence="4 10" id="KW-0547">Nucleotide-binding</keyword>
<organism evidence="14 15">
    <name type="scientific">Callosobruchus maculatus</name>
    <name type="common">Southern cowpea weevil</name>
    <name type="synonym">Pulse bruchid</name>
    <dbReference type="NCBI Taxonomy" id="64391"/>
    <lineage>
        <taxon>Eukaryota</taxon>
        <taxon>Metazoa</taxon>
        <taxon>Ecdysozoa</taxon>
        <taxon>Arthropoda</taxon>
        <taxon>Hexapoda</taxon>
        <taxon>Insecta</taxon>
        <taxon>Pterygota</taxon>
        <taxon>Neoptera</taxon>
        <taxon>Endopterygota</taxon>
        <taxon>Coleoptera</taxon>
        <taxon>Polyphaga</taxon>
        <taxon>Cucujiformia</taxon>
        <taxon>Chrysomeloidea</taxon>
        <taxon>Chrysomelidae</taxon>
        <taxon>Bruchinae</taxon>
        <taxon>Bruchini</taxon>
        <taxon>Callosobruchus</taxon>
    </lineage>
</organism>
<comment type="similarity">
    <text evidence="9">Belongs to the TRAFAC class myosin-kinesin ATPase superfamily. Kinesin family. KIN-13 subfamily.</text>
</comment>
<dbReference type="Proteomes" id="UP000410492">
    <property type="component" value="Unassembled WGS sequence"/>
</dbReference>
<dbReference type="PROSITE" id="PS00411">
    <property type="entry name" value="KINESIN_MOTOR_1"/>
    <property type="match status" value="1"/>
</dbReference>
<dbReference type="InterPro" id="IPR027417">
    <property type="entry name" value="P-loop_NTPase"/>
</dbReference>
<accession>A0A653C4F4</accession>
<dbReference type="OrthoDB" id="3176171at2759"/>
<feature type="compositionally biased region" description="Polar residues" evidence="12">
    <location>
        <begin position="142"/>
        <end position="154"/>
    </location>
</feature>
<gene>
    <name evidence="14" type="ORF">CALMAC_LOCUS6161</name>
</gene>
<dbReference type="GO" id="GO:0005828">
    <property type="term" value="C:kinetochore microtubule"/>
    <property type="evidence" value="ECO:0007669"/>
    <property type="project" value="UniProtKB-ARBA"/>
</dbReference>
<dbReference type="PANTHER" id="PTHR47971:SF8">
    <property type="entry name" value="KINESIN-LIKE PROTEIN"/>
    <property type="match status" value="1"/>
</dbReference>
<keyword evidence="8" id="KW-0206">Cytoskeleton</keyword>
<dbReference type="PANTHER" id="PTHR47971">
    <property type="entry name" value="KINESIN-RELATED PROTEIN 6"/>
    <property type="match status" value="1"/>
</dbReference>
<comment type="subcellular location">
    <subcellularLocation>
        <location evidence="1">Cytoplasm</location>
        <location evidence="1">Cytoskeleton</location>
        <location evidence="1">Spindle pole</location>
    </subcellularLocation>
</comment>
<dbReference type="GO" id="GO:0007018">
    <property type="term" value="P:microtubule-based movement"/>
    <property type="evidence" value="ECO:0007669"/>
    <property type="project" value="InterPro"/>
</dbReference>
<dbReference type="GO" id="GO:0007019">
    <property type="term" value="P:microtubule depolymerization"/>
    <property type="evidence" value="ECO:0007669"/>
    <property type="project" value="TreeGrafter"/>
</dbReference>
<evidence type="ECO:0000256" key="2">
    <source>
        <dbReference type="ARBA" id="ARBA00022490"/>
    </source>
</evidence>
<evidence type="ECO:0000259" key="13">
    <source>
        <dbReference type="PROSITE" id="PS50067"/>
    </source>
</evidence>
<dbReference type="GO" id="GO:0003777">
    <property type="term" value="F:microtubule motor activity"/>
    <property type="evidence" value="ECO:0007669"/>
    <property type="project" value="InterPro"/>
</dbReference>
<dbReference type="GO" id="GO:0000922">
    <property type="term" value="C:spindle pole"/>
    <property type="evidence" value="ECO:0007669"/>
    <property type="project" value="UniProtKB-SubCell"/>
</dbReference>
<dbReference type="EMBL" id="CAACVG010006963">
    <property type="protein sequence ID" value="VEN42798.1"/>
    <property type="molecule type" value="Genomic_DNA"/>
</dbReference>
<dbReference type="SUPFAM" id="SSF52540">
    <property type="entry name" value="P-loop containing nucleoside triphosphate hydrolases"/>
    <property type="match status" value="1"/>
</dbReference>
<dbReference type="GO" id="GO:0007059">
    <property type="term" value="P:chromosome segregation"/>
    <property type="evidence" value="ECO:0007669"/>
    <property type="project" value="UniProtKB-KW"/>
</dbReference>
<dbReference type="AlphaFoldDB" id="A0A653C4F4"/>
<evidence type="ECO:0000256" key="3">
    <source>
        <dbReference type="ARBA" id="ARBA00022701"/>
    </source>
</evidence>
<feature type="region of interest" description="Disordered" evidence="12">
    <location>
        <begin position="118"/>
        <end position="181"/>
    </location>
</feature>
<keyword evidence="7 10" id="KW-0505">Motor protein</keyword>